<dbReference type="CDD" id="cd22340">
    <property type="entry name" value="NgoMIV-like"/>
    <property type="match status" value="1"/>
</dbReference>
<dbReference type="eggNOG" id="ENOG502Z936">
    <property type="taxonomic scope" value="Bacteria"/>
</dbReference>
<dbReference type="AlphaFoldDB" id="A0A096CD42"/>
<evidence type="ECO:0008006" key="3">
    <source>
        <dbReference type="Google" id="ProtNLM"/>
    </source>
</evidence>
<dbReference type="InterPro" id="IPR015105">
    <property type="entry name" value="NgoMIV"/>
</dbReference>
<accession>A0A096CD42</accession>
<keyword evidence="2" id="KW-1185">Reference proteome</keyword>
<name>A0A096CD42_FLAPL</name>
<organism evidence="1 2">
    <name type="scientific">Flavonifractor plautii 1_3_50AFAA</name>
    <dbReference type="NCBI Taxonomy" id="742738"/>
    <lineage>
        <taxon>Bacteria</taxon>
        <taxon>Bacillati</taxon>
        <taxon>Bacillota</taxon>
        <taxon>Clostridia</taxon>
        <taxon>Eubacteriales</taxon>
        <taxon>Oscillospiraceae</taxon>
        <taxon>Flavonifractor</taxon>
    </lineage>
</organism>
<proteinExistence type="predicted"/>
<dbReference type="HOGENOM" id="CLU_084445_0_0_9"/>
<dbReference type="RefSeq" id="WP_044943446.1">
    <property type="nucleotide sequence ID" value="NZ_KN174168.1"/>
</dbReference>
<comment type="caution">
    <text evidence="1">The sequence shown here is derived from an EMBL/GenBank/DDBJ whole genome shotgun (WGS) entry which is preliminary data.</text>
</comment>
<dbReference type="PATRIC" id="fig|742738.3.peg.4055"/>
<protein>
    <recommendedName>
        <fullName evidence="3">NgoMIV restriction enzyme</fullName>
    </recommendedName>
</protein>
<dbReference type="EMBL" id="ADLO01000120">
    <property type="protein sequence ID" value="KGF52822.1"/>
    <property type="molecule type" value="Genomic_DNA"/>
</dbReference>
<dbReference type="GO" id="GO:0009307">
    <property type="term" value="P:DNA restriction-modification system"/>
    <property type="evidence" value="ECO:0007669"/>
    <property type="project" value="InterPro"/>
</dbReference>
<dbReference type="InterPro" id="IPR011335">
    <property type="entry name" value="Restrct_endonuc-II-like"/>
</dbReference>
<dbReference type="GO" id="GO:0009036">
    <property type="term" value="F:type II site-specific deoxyribonuclease activity"/>
    <property type="evidence" value="ECO:0007669"/>
    <property type="project" value="InterPro"/>
</dbReference>
<gene>
    <name evidence="1" type="ORF">HMPREF9460_03939</name>
</gene>
<dbReference type="Proteomes" id="UP000029585">
    <property type="component" value="Unassembled WGS sequence"/>
</dbReference>
<evidence type="ECO:0000313" key="1">
    <source>
        <dbReference type="EMBL" id="KGF52822.1"/>
    </source>
</evidence>
<evidence type="ECO:0000313" key="2">
    <source>
        <dbReference type="Proteomes" id="UP000029585"/>
    </source>
</evidence>
<dbReference type="Pfam" id="PF09015">
    <property type="entry name" value="NgoMIV_restric"/>
    <property type="match status" value="1"/>
</dbReference>
<sequence length="291" mass="32405">MDALIANTRFHFHERLFETNTLTLTSAGVASNADTSSRGSKAISRKIIDILVDEHHHTVNTVDKISGQTLGKQFEILTMDFLRETFPQLQNLRPGRWTILQLGNNNKLKTSDFAQYEHLAYLNALTTQNAQLAAALGNDYLVAPDVVVYRDLYEDDEINAAQRIVDTDVSKMADIRKVNGGKPILHASVSAKFTMRSDRAQNSRTEALNLIRNRKGHLPHIVVVTAEPMPNRLASLALGTGDIDCVYHFALYELIRAVKEVGSEDAVETLETLVQGKRLKDISDLPLDLTV</sequence>
<dbReference type="Gene3D" id="3.40.50.10010">
    <property type="entry name" value="Type-2 restriction enzyme NgoMIV"/>
    <property type="match status" value="1"/>
</dbReference>
<reference evidence="1 2" key="1">
    <citation type="submission" date="2011-08" db="EMBL/GenBank/DDBJ databases">
        <title>The Genome Sequence of Clostridium orbiscindens 1_3_50AFAA.</title>
        <authorList>
            <consortium name="The Broad Institute Genome Sequencing Platform"/>
            <person name="Earl A."/>
            <person name="Ward D."/>
            <person name="Feldgarden M."/>
            <person name="Gevers D."/>
            <person name="Daigneault M."/>
            <person name="Strauss J."/>
            <person name="Allen-Vercoe E."/>
            <person name="Young S.K."/>
            <person name="Zeng Q."/>
            <person name="Gargeya S."/>
            <person name="Fitzgerald M."/>
            <person name="Haas B."/>
            <person name="Abouelleil A."/>
            <person name="Alvarado L."/>
            <person name="Arachchi H.M."/>
            <person name="Berlin A."/>
            <person name="Brown A."/>
            <person name="Chapman S.B."/>
            <person name="Chen Z."/>
            <person name="Dunbar C."/>
            <person name="Freedman E."/>
            <person name="Gearin G."/>
            <person name="Gellesch M."/>
            <person name="Goldberg J."/>
            <person name="Griggs A."/>
            <person name="Gujja S."/>
            <person name="Heiman D."/>
            <person name="Howarth C."/>
            <person name="Larson L."/>
            <person name="Lui A."/>
            <person name="MacDonald P.J.P."/>
            <person name="Montmayeur A."/>
            <person name="Murphy C."/>
            <person name="Neiman D."/>
            <person name="Pearson M."/>
            <person name="Priest M."/>
            <person name="Roberts A."/>
            <person name="Saif S."/>
            <person name="Shea T."/>
            <person name="Shenoy N."/>
            <person name="Sisk P."/>
            <person name="Stolte C."/>
            <person name="Sykes S."/>
            <person name="Wortman J."/>
            <person name="Nusbaum C."/>
            <person name="Birren B."/>
        </authorList>
    </citation>
    <scope>NUCLEOTIDE SEQUENCE [LARGE SCALE GENOMIC DNA]</scope>
    <source>
        <strain evidence="1 2">1_3_50AFAA</strain>
    </source>
</reference>
<dbReference type="SUPFAM" id="SSF52980">
    <property type="entry name" value="Restriction endonuclease-like"/>
    <property type="match status" value="1"/>
</dbReference>
<dbReference type="InterPro" id="IPR037083">
    <property type="entry name" value="NgoMIV_sf"/>
</dbReference>